<dbReference type="GO" id="GO:0004565">
    <property type="term" value="F:beta-galactosidase activity"/>
    <property type="evidence" value="ECO:0007669"/>
    <property type="project" value="UniProtKB-EC"/>
</dbReference>
<evidence type="ECO:0000313" key="9">
    <source>
        <dbReference type="Proteomes" id="UP000770015"/>
    </source>
</evidence>
<protein>
    <recommendedName>
        <fullName evidence="3">beta-galactosidase</fullName>
        <ecNumber evidence="3">3.2.1.23</ecNumber>
    </recommendedName>
    <alternativeName>
        <fullName evidence="6">Lactase</fullName>
    </alternativeName>
</protein>
<dbReference type="EMBL" id="JAGSXJ010000042">
    <property type="protein sequence ID" value="KAH6663572.1"/>
    <property type="molecule type" value="Genomic_DNA"/>
</dbReference>
<dbReference type="InterPro" id="IPR006104">
    <property type="entry name" value="Glyco_hydro_2_N"/>
</dbReference>
<dbReference type="PANTHER" id="PTHR46323:SF2">
    <property type="entry name" value="BETA-GALACTOSIDASE"/>
    <property type="match status" value="1"/>
</dbReference>
<dbReference type="InterPro" id="IPR050347">
    <property type="entry name" value="Bact_Beta-galactosidase"/>
</dbReference>
<dbReference type="Pfam" id="PF00703">
    <property type="entry name" value="Glyco_hydro_2"/>
    <property type="match status" value="1"/>
</dbReference>
<dbReference type="SUPFAM" id="SSF74650">
    <property type="entry name" value="Galactose mutarotase-like"/>
    <property type="match status" value="1"/>
</dbReference>
<dbReference type="InterPro" id="IPR032312">
    <property type="entry name" value="LacZ_4"/>
</dbReference>
<dbReference type="PANTHER" id="PTHR46323">
    <property type="entry name" value="BETA-GALACTOSIDASE"/>
    <property type="match status" value="1"/>
</dbReference>
<dbReference type="Pfam" id="PF02837">
    <property type="entry name" value="Glyco_hydro_2_N"/>
    <property type="match status" value="1"/>
</dbReference>
<feature type="domain" description="Beta galactosidase small chain/" evidence="7">
    <location>
        <begin position="795"/>
        <end position="1085"/>
    </location>
</feature>
<dbReference type="Pfam" id="PF16353">
    <property type="entry name" value="LacZ_4"/>
    <property type="match status" value="1"/>
</dbReference>
<dbReference type="InterPro" id="IPR008979">
    <property type="entry name" value="Galactose-bd-like_sf"/>
</dbReference>
<evidence type="ECO:0000256" key="5">
    <source>
        <dbReference type="ARBA" id="ARBA00023295"/>
    </source>
</evidence>
<dbReference type="Pfam" id="PF02836">
    <property type="entry name" value="Glyco_hydro_2_C"/>
    <property type="match status" value="1"/>
</dbReference>
<dbReference type="InterPro" id="IPR013783">
    <property type="entry name" value="Ig-like_fold"/>
</dbReference>
<evidence type="ECO:0000259" key="7">
    <source>
        <dbReference type="SMART" id="SM01038"/>
    </source>
</evidence>
<dbReference type="InterPro" id="IPR006102">
    <property type="entry name" value="Ig-like_GH2"/>
</dbReference>
<dbReference type="GO" id="GO:0009341">
    <property type="term" value="C:beta-galactosidase complex"/>
    <property type="evidence" value="ECO:0007669"/>
    <property type="project" value="InterPro"/>
</dbReference>
<evidence type="ECO:0000256" key="6">
    <source>
        <dbReference type="ARBA" id="ARBA00032230"/>
    </source>
</evidence>
<accession>A0A9P9A4X3</accession>
<dbReference type="SUPFAM" id="SSF49303">
    <property type="entry name" value="beta-Galactosidase/glucuronidase domain"/>
    <property type="match status" value="2"/>
</dbReference>
<comment type="similarity">
    <text evidence="2">Belongs to the glycosyl hydrolase 2 family.</text>
</comment>
<dbReference type="InterPro" id="IPR014718">
    <property type="entry name" value="GH-type_carb-bd"/>
</dbReference>
<dbReference type="EC" id="3.2.1.23" evidence="3"/>
<dbReference type="InterPro" id="IPR011013">
    <property type="entry name" value="Gal_mutarotase_sf_dom"/>
</dbReference>
<comment type="caution">
    <text evidence="8">The sequence shown here is derived from an EMBL/GenBank/DDBJ whole genome shotgun (WGS) entry which is preliminary data.</text>
</comment>
<evidence type="ECO:0000313" key="8">
    <source>
        <dbReference type="EMBL" id="KAH6663572.1"/>
    </source>
</evidence>
<dbReference type="InterPro" id="IPR006101">
    <property type="entry name" value="Glyco_hydro_2"/>
</dbReference>
<dbReference type="Gene3D" id="3.20.20.80">
    <property type="entry name" value="Glycosidases"/>
    <property type="match status" value="1"/>
</dbReference>
<gene>
    <name evidence="8" type="ORF">F5X68DRAFT_279708</name>
</gene>
<dbReference type="PROSITE" id="PS00608">
    <property type="entry name" value="GLYCOSYL_HYDROL_F2_2"/>
    <property type="match status" value="1"/>
</dbReference>
<dbReference type="Gene3D" id="2.60.40.10">
    <property type="entry name" value="Immunoglobulins"/>
    <property type="match status" value="2"/>
</dbReference>
<keyword evidence="5" id="KW-0326">Glycosidase</keyword>
<organism evidence="8 9">
    <name type="scientific">Plectosphaerella plurivora</name>
    <dbReference type="NCBI Taxonomy" id="936078"/>
    <lineage>
        <taxon>Eukaryota</taxon>
        <taxon>Fungi</taxon>
        <taxon>Dikarya</taxon>
        <taxon>Ascomycota</taxon>
        <taxon>Pezizomycotina</taxon>
        <taxon>Sordariomycetes</taxon>
        <taxon>Hypocreomycetidae</taxon>
        <taxon>Glomerellales</taxon>
        <taxon>Plectosphaerellaceae</taxon>
        <taxon>Plectosphaerella</taxon>
    </lineage>
</organism>
<dbReference type="OrthoDB" id="408320at2759"/>
<dbReference type="InterPro" id="IPR036156">
    <property type="entry name" value="Beta-gal/glucu_dom_sf"/>
</dbReference>
<sequence length="1085" mass="123585">MASHSRSSSIDLASSLHLNLTIHGFDDGTSQDDVAQDSSPYGGPHKFIDTLSASQGSLGPQPDWNNLQVLHRNTLPPRSYFHLKNSKHFPGALTSSRSICLSGIWKFNISESPFLGPTDFWHPNFDASKWDDITVPGMWQLQGFGRPPQYTNYNYPWPVEPPNVPLTDNECGRHITTFQVPHDFKDTQVRLRFEGVDSSFSVWVNGIDVGYSQGSRNPSEFDVTDFVRFGQDNTLAVEVYQRCDGSYIEDQDQWWLSGIFRDVFLLSFPWYAPQDVHVQTVLDDDYKDAKIVVDMTFSQNLTADQEHMIKVSLLDQDNKSVKTQRRQYQGTVNTTTTKRLILDVENPYKWTAETPYLYSLSLEVGAVSIPLRIGFRRVELVDRVFCVNGSPIKLRGVNRHEHHPDSGRAVPYEFLKRDLLLMKSHNINAVRTSHYINDPRLYDLADELGLWILNEADLECHGFGVVGADASKFTSDNPDWEDAYVDRARQMVMRDKNHPCVIIWSLGNESFYGRNHKAMYNYIKSVDPSRPIHYEGDWGARTTDIQSRMYFSVDSIVGWGEDKNWDKPMVLCEYVHAMGNGPGNIKEYIETFYKYPRLMGGFVWEWANHGLRTTNSEGEEYMAYGGDFGDDPNDSNFVFDGLCFSNHTPTPGLIEYKKAIQPVQVLGLKGNEVTIINRYDYLALDHLTCNVYPVADGSRIAPVTTIKLPRGIKPHTKATFRVPYLPKNPPTETYLHVKFTLAEGSSWAEPHHIVAWDQVLVHRPKAKSCAQLQIEHMALTPNGPRVENISPSLLAVTSTSGVKWTFDLAKGALVSWTRPRRPDLNVLTEPMILDFYRALTDNDQGGHFGREWKDRRLHQTKQYAESVHWEQDPGGVTVTVRGKVAPPVLAWKVDLTTSYRIMHDSLLITVKGRPHGLRLPGTFARIGLTFGVRGAERTRWWGRGPGESYRDKKESQAFGNWEQDIDDLFVDYEFPQDGGNRTDVRWVEVLGEKPSDGDEDEASLSRLLRARFGDLEGASFSAMHYTTKDLDESRHPYELHKRKREDTIVRLDWVHHGLGTGSCGPATLPQYELKSEDFEFELLLD</sequence>
<dbReference type="GO" id="GO:0005990">
    <property type="term" value="P:lactose catabolic process"/>
    <property type="evidence" value="ECO:0007669"/>
    <property type="project" value="TreeGrafter"/>
</dbReference>
<dbReference type="InterPro" id="IPR017853">
    <property type="entry name" value="GH"/>
</dbReference>
<comment type="catalytic activity">
    <reaction evidence="1">
        <text>Hydrolysis of terminal non-reducing beta-D-galactose residues in beta-D-galactosides.</text>
        <dbReference type="EC" id="3.2.1.23"/>
    </reaction>
</comment>
<keyword evidence="4 8" id="KW-0378">Hydrolase</keyword>
<proteinExistence type="inferred from homology"/>
<evidence type="ECO:0000256" key="4">
    <source>
        <dbReference type="ARBA" id="ARBA00022801"/>
    </source>
</evidence>
<dbReference type="InterPro" id="IPR004199">
    <property type="entry name" value="B-gal_small/dom_5"/>
</dbReference>
<name>A0A9P9A4X3_9PEZI</name>
<keyword evidence="9" id="KW-1185">Reference proteome</keyword>
<dbReference type="Proteomes" id="UP000770015">
    <property type="component" value="Unassembled WGS sequence"/>
</dbReference>
<evidence type="ECO:0000256" key="1">
    <source>
        <dbReference type="ARBA" id="ARBA00001412"/>
    </source>
</evidence>
<evidence type="ECO:0000256" key="2">
    <source>
        <dbReference type="ARBA" id="ARBA00007401"/>
    </source>
</evidence>
<dbReference type="AlphaFoldDB" id="A0A9P9A4X3"/>
<dbReference type="Gene3D" id="2.70.98.10">
    <property type="match status" value="1"/>
</dbReference>
<dbReference type="GO" id="GO:0030246">
    <property type="term" value="F:carbohydrate binding"/>
    <property type="evidence" value="ECO:0007669"/>
    <property type="project" value="InterPro"/>
</dbReference>
<reference evidence="8" key="1">
    <citation type="journal article" date="2021" name="Nat. Commun.">
        <title>Genetic determinants of endophytism in the Arabidopsis root mycobiome.</title>
        <authorList>
            <person name="Mesny F."/>
            <person name="Miyauchi S."/>
            <person name="Thiergart T."/>
            <person name="Pickel B."/>
            <person name="Atanasova L."/>
            <person name="Karlsson M."/>
            <person name="Huettel B."/>
            <person name="Barry K.W."/>
            <person name="Haridas S."/>
            <person name="Chen C."/>
            <person name="Bauer D."/>
            <person name="Andreopoulos W."/>
            <person name="Pangilinan J."/>
            <person name="LaButti K."/>
            <person name="Riley R."/>
            <person name="Lipzen A."/>
            <person name="Clum A."/>
            <person name="Drula E."/>
            <person name="Henrissat B."/>
            <person name="Kohler A."/>
            <person name="Grigoriev I.V."/>
            <person name="Martin F.M."/>
            <person name="Hacquard S."/>
        </authorList>
    </citation>
    <scope>NUCLEOTIDE SEQUENCE</scope>
    <source>
        <strain evidence="8">MPI-SDFR-AT-0117</strain>
    </source>
</reference>
<dbReference type="InterPro" id="IPR023232">
    <property type="entry name" value="Glyco_hydro_2_AS"/>
</dbReference>
<dbReference type="PRINTS" id="PR00132">
    <property type="entry name" value="GLHYDRLASE2"/>
</dbReference>
<dbReference type="Gene3D" id="2.60.120.260">
    <property type="entry name" value="Galactose-binding domain-like"/>
    <property type="match status" value="1"/>
</dbReference>
<evidence type="ECO:0000256" key="3">
    <source>
        <dbReference type="ARBA" id="ARBA00012756"/>
    </source>
</evidence>
<dbReference type="Pfam" id="PF02929">
    <property type="entry name" value="Bgal_small_N"/>
    <property type="match status" value="1"/>
</dbReference>
<dbReference type="SUPFAM" id="SSF51445">
    <property type="entry name" value="(Trans)glycosidases"/>
    <property type="match status" value="1"/>
</dbReference>
<dbReference type="InterPro" id="IPR006103">
    <property type="entry name" value="Glyco_hydro_2_cat"/>
</dbReference>
<dbReference type="SUPFAM" id="SSF49785">
    <property type="entry name" value="Galactose-binding domain-like"/>
    <property type="match status" value="1"/>
</dbReference>
<dbReference type="FunFam" id="3.20.20.80:FF:000018">
    <property type="entry name" value="Beta-galactosidase"/>
    <property type="match status" value="1"/>
</dbReference>
<dbReference type="SMART" id="SM01038">
    <property type="entry name" value="Bgal_small_N"/>
    <property type="match status" value="1"/>
</dbReference>